<evidence type="ECO:0000313" key="4">
    <source>
        <dbReference type="Proteomes" id="UP001199319"/>
    </source>
</evidence>
<feature type="chain" id="PRO_5042023676" evidence="2">
    <location>
        <begin position="25"/>
        <end position="369"/>
    </location>
</feature>
<organism evidence="3 4">
    <name type="scientific">Brotocaccenecus cirricatena</name>
    <dbReference type="NCBI Taxonomy" id="3064195"/>
    <lineage>
        <taxon>Bacteria</taxon>
        <taxon>Bacillati</taxon>
        <taxon>Bacillota</taxon>
        <taxon>Clostridia</taxon>
        <taxon>Eubacteriales</taxon>
        <taxon>Oscillospiraceae</taxon>
        <taxon>Brotocaccenecus</taxon>
    </lineage>
</organism>
<gene>
    <name evidence="3" type="ORF">LKD37_12355</name>
</gene>
<dbReference type="InterPro" id="IPR006311">
    <property type="entry name" value="TAT_signal"/>
</dbReference>
<dbReference type="EMBL" id="JAJEPW010000042">
    <property type="protein sequence ID" value="MCC2130291.1"/>
    <property type="molecule type" value="Genomic_DNA"/>
</dbReference>
<evidence type="ECO:0000256" key="1">
    <source>
        <dbReference type="SAM" id="MobiDB-lite"/>
    </source>
</evidence>
<evidence type="ECO:0000313" key="3">
    <source>
        <dbReference type="EMBL" id="MCC2130291.1"/>
    </source>
</evidence>
<reference evidence="3" key="1">
    <citation type="submission" date="2021-10" db="EMBL/GenBank/DDBJ databases">
        <title>Anaerobic single-cell dispensing facilitates the cultivation of human gut bacteria.</title>
        <authorList>
            <person name="Afrizal A."/>
        </authorList>
    </citation>
    <scope>NUCLEOTIDE SEQUENCE</scope>
    <source>
        <strain evidence="3">CLA-AA-H272</strain>
    </source>
</reference>
<name>A0AAE3ACX4_9FIRM</name>
<evidence type="ECO:0000256" key="2">
    <source>
        <dbReference type="SAM" id="SignalP"/>
    </source>
</evidence>
<comment type="caution">
    <text evidence="3">The sequence shown here is derived from an EMBL/GenBank/DDBJ whole genome shotgun (WGS) entry which is preliminary data.</text>
</comment>
<dbReference type="InterPro" id="IPR010897">
    <property type="entry name" value="Spore_II_P"/>
</dbReference>
<dbReference type="Pfam" id="PF07454">
    <property type="entry name" value="SpoIIP"/>
    <property type="match status" value="1"/>
</dbReference>
<feature type="compositionally biased region" description="Acidic residues" evidence="1">
    <location>
        <begin position="85"/>
        <end position="98"/>
    </location>
</feature>
<dbReference type="PROSITE" id="PS51318">
    <property type="entry name" value="TAT"/>
    <property type="match status" value="1"/>
</dbReference>
<feature type="signal peptide" evidence="2">
    <location>
        <begin position="1"/>
        <end position="24"/>
    </location>
</feature>
<protein>
    <submittedName>
        <fullName evidence="3">Stage II sporulation protein P</fullName>
    </submittedName>
</protein>
<keyword evidence="2" id="KW-0732">Signal</keyword>
<feature type="region of interest" description="Disordered" evidence="1">
    <location>
        <begin position="85"/>
        <end position="129"/>
    </location>
</feature>
<dbReference type="Proteomes" id="UP001199319">
    <property type="component" value="Unassembled WGS sequence"/>
</dbReference>
<keyword evidence="4" id="KW-1185">Reference proteome</keyword>
<dbReference type="RefSeq" id="WP_302929508.1">
    <property type="nucleotide sequence ID" value="NZ_JAJEPW010000042.1"/>
</dbReference>
<proteinExistence type="predicted"/>
<dbReference type="NCBIfam" id="TIGR02867">
    <property type="entry name" value="spore_II_P"/>
    <property type="match status" value="1"/>
</dbReference>
<sequence length="369" mass="39268">MKQAILRRGLALLLAAAALGTVLAGAGADSAAALWQSVSRRPHLSRGLLRWELGDLLGLDGLSAATVLALGQSPVLLAGRSLAVQEDDVPQPDPEPEPENPAPAPSEDPAPQPGADNGVPAQTVDPRSTDGYSIINGVYIKNKSSRTLDPAVLGDRQFAACPQQGPQVLIVHSHASESYTMPPGQEYVPSGTFRTADRSCNMVRVGDELAAELSSYGISVVHDRTLHDGESYNDAYENSLASIQSYLAKYPSIVYVLDLHRDAVQDANGTQYKLVTAEDPAAAQVSLIMGVAHDGWQDNLRLAIAVQEKLESRSPTLMRPITLLNYRYNQFAAPGSLLVEVGAAGNSLDEALRAARLFAKGFAETILGR</sequence>
<feature type="compositionally biased region" description="Pro residues" evidence="1">
    <location>
        <begin position="99"/>
        <end position="112"/>
    </location>
</feature>
<dbReference type="AlphaFoldDB" id="A0AAE3ACX4"/>
<accession>A0AAE3ACX4</accession>